<dbReference type="Pfam" id="PF04965">
    <property type="entry name" value="GPW_gp25"/>
    <property type="match status" value="1"/>
</dbReference>
<reference evidence="2 3" key="1">
    <citation type="submission" date="2021-04" db="EMBL/GenBank/DDBJ databases">
        <authorList>
            <person name="Ivanova A."/>
        </authorList>
    </citation>
    <scope>NUCLEOTIDE SEQUENCE [LARGE SCALE GENOMIC DNA]</scope>
    <source>
        <strain evidence="2 3">G18</strain>
    </source>
</reference>
<accession>A0ABS5C0Y3</accession>
<protein>
    <submittedName>
        <fullName evidence="2">Type VI secretion system baseplate subunit TssE</fullName>
    </submittedName>
</protein>
<organism evidence="2 3">
    <name type="scientific">Gemmata palustris</name>
    <dbReference type="NCBI Taxonomy" id="2822762"/>
    <lineage>
        <taxon>Bacteria</taxon>
        <taxon>Pseudomonadati</taxon>
        <taxon>Planctomycetota</taxon>
        <taxon>Planctomycetia</taxon>
        <taxon>Gemmatales</taxon>
        <taxon>Gemmataceae</taxon>
        <taxon>Gemmata</taxon>
    </lineage>
</organism>
<comment type="caution">
    <text evidence="2">The sequence shown here is derived from an EMBL/GenBank/DDBJ whole genome shotgun (WGS) entry which is preliminary data.</text>
</comment>
<evidence type="ECO:0000259" key="1">
    <source>
        <dbReference type="Pfam" id="PF04965"/>
    </source>
</evidence>
<dbReference type="SUPFAM" id="SSF160719">
    <property type="entry name" value="gpW/gp25-like"/>
    <property type="match status" value="1"/>
</dbReference>
<dbReference type="RefSeq" id="WP_210660342.1">
    <property type="nucleotide sequence ID" value="NZ_JAGKQQ010000001.1"/>
</dbReference>
<dbReference type="EMBL" id="JAGKQQ010000001">
    <property type="protein sequence ID" value="MBP3959621.1"/>
    <property type="molecule type" value="Genomic_DNA"/>
</dbReference>
<evidence type="ECO:0000313" key="3">
    <source>
        <dbReference type="Proteomes" id="UP000676565"/>
    </source>
</evidence>
<dbReference type="Proteomes" id="UP000676565">
    <property type="component" value="Unassembled WGS sequence"/>
</dbReference>
<name>A0ABS5C0Y3_9BACT</name>
<dbReference type="InterPro" id="IPR017737">
    <property type="entry name" value="TssE1-like"/>
</dbReference>
<dbReference type="NCBIfam" id="TIGR03357">
    <property type="entry name" value="VI_zyme"/>
    <property type="match status" value="1"/>
</dbReference>
<dbReference type="InterPro" id="IPR053176">
    <property type="entry name" value="T6SS_TssE1-like"/>
</dbReference>
<proteinExistence type="predicted"/>
<keyword evidence="3" id="KW-1185">Reference proteome</keyword>
<sequence>MPPIRSDQPLLPSVLDRLLDDEPGTSAEPARNRSQLLRELKLSVRRDIESLLNARRRNVALPPGLPELANSLLTYGVPDFSGAGPATDDQRDAFCRMLETIIGQGEPRLLRVSVALAGDVDTADRTLRFRIDALLRADPAPEPVVFDSTLEPATHQFAVQGG</sequence>
<dbReference type="PANTHER" id="PTHR38595:SF1">
    <property type="entry name" value="TYPE VI SECRETION SYSTEM COMPONENT TSSE1"/>
    <property type="match status" value="1"/>
</dbReference>
<feature type="domain" description="IraD/Gp25-like" evidence="1">
    <location>
        <begin position="39"/>
        <end position="139"/>
    </location>
</feature>
<dbReference type="InterPro" id="IPR007048">
    <property type="entry name" value="IraD/Gp25-like"/>
</dbReference>
<gene>
    <name evidence="2" type="primary">tssE</name>
    <name evidence="2" type="ORF">J8F10_30620</name>
</gene>
<dbReference type="PANTHER" id="PTHR38595">
    <property type="entry name" value="CYTOPLASMIC PROTEIN-RELATED"/>
    <property type="match status" value="1"/>
</dbReference>
<evidence type="ECO:0000313" key="2">
    <source>
        <dbReference type="EMBL" id="MBP3959621.1"/>
    </source>
</evidence>